<dbReference type="SUPFAM" id="SSF81901">
    <property type="entry name" value="HCP-like"/>
    <property type="match status" value="1"/>
</dbReference>
<feature type="region of interest" description="Disordered" evidence="3">
    <location>
        <begin position="505"/>
        <end position="568"/>
    </location>
</feature>
<dbReference type="GO" id="GO:0070062">
    <property type="term" value="C:extracellular exosome"/>
    <property type="evidence" value="ECO:0007669"/>
    <property type="project" value="TreeGrafter"/>
</dbReference>
<dbReference type="Gene3D" id="1.25.40.10">
    <property type="entry name" value="Tetratricopeptide repeat domain"/>
    <property type="match status" value="2"/>
</dbReference>
<dbReference type="SMART" id="SM00028">
    <property type="entry name" value="TPR"/>
    <property type="match status" value="4"/>
</dbReference>
<evidence type="ECO:0000256" key="3">
    <source>
        <dbReference type="SAM" id="MobiDB-lite"/>
    </source>
</evidence>
<feature type="compositionally biased region" description="Basic and acidic residues" evidence="3">
    <location>
        <begin position="517"/>
        <end position="546"/>
    </location>
</feature>
<name>A0AAR5PG75_DENPD</name>
<feature type="region of interest" description="Disordered" evidence="3">
    <location>
        <begin position="433"/>
        <end position="452"/>
    </location>
</feature>
<evidence type="ECO:0000256" key="2">
    <source>
        <dbReference type="ARBA" id="ARBA00022803"/>
    </source>
</evidence>
<dbReference type="GeneID" id="109537540"/>
<dbReference type="GO" id="GO:0031514">
    <property type="term" value="C:motile cilium"/>
    <property type="evidence" value="ECO:0007669"/>
    <property type="project" value="TreeGrafter"/>
</dbReference>
<dbReference type="PANTHER" id="PTHR44314:SF1">
    <property type="entry name" value="CILIA- AND FLAGELLA-ASSOCIATED PROTEIN 70"/>
    <property type="match status" value="1"/>
</dbReference>
<reference evidence="4" key="2">
    <citation type="submission" date="2024-08" db="UniProtKB">
        <authorList>
            <consortium name="EnsemblMetazoa"/>
        </authorList>
    </citation>
    <scope>IDENTIFICATION</scope>
</reference>
<keyword evidence="2" id="KW-0802">TPR repeat</keyword>
<sequence length="1115" mass="126851">MSSKTSDKTQKTPKNSKLSDEAVNSQNEAHIGESLENPPDMRTIVITINEFRKIMPLFPISDIKASLKYLEVDIGETQPVPVTDDENIPVLDTFEINVDMNSPKQLDQLASNPIFVSVIQSSGSLDPALYEQLQEAKEAKDAIAVEEVDSLFSLYEAFTGEKPAVQIEERKKKKKDKKVKPEKSDRDKSKSRSKSATSRVSDKSKPSRTSKASTKADSKSKSEAIAIKSEIYGMCVIDLIPLFYSEVSFSETLLLQPVKQTCHMLSACKNFPEATVTVEIKDKAPLLVDIKNILNFTVESICNVPALMGPEMDCKICAILPLQNNEAYPVIVSNPKVTNATPPSRLPKRWPGVQDIGYNANTTKYFIENDFKEVTNKAKLNIEDGFREGAPRLEYNYLKRNILFRNSNNHFAAHIITHRRLVLELFVTPRTKKQKALDDDDNEESHSRNKPAKLPPYLHLMAVLDVVALLYPGVSKVRVAAPVKTFTFEEAANFGLTDSYFMPKPKSDLGTSKTSKTKLDTMKKKKGEKKEKASKKDKSSAEKQDKNLANQLPPKPEDPPAPEPSVQVYNEEGNPCFILVEIELLKPFKPKRNIEELQADLHELQTKAMQTSKTILNRNVADELYQQTIREIIADLNRNWIEFSESMSATARPNFENFMEYLEKNGVYQAYLGSITNSAALLISNKYSCEESDFRNNKKYQNLISEVFCDLTSQMHSILNNLVCTGMKPVEPQNLLPEDESFFNAKEATELKLFDKADRYFLERICLVRAPDLWIDYAIYNLEVKNTEKAFECLKEAIAIDCKHKYALLCFGALMADKEQIQEAETCFLNLMILESKWAEGWCVLYLFYQKCGRVEGMEMAMDMARKSSEHIVSRDYITSFEDLAWSGQNVPKTVFFKTAMLLLKLRLLSWAELALAEEVLIPKHYPYVNYLLAIASYYREDYDHALEHIEEAKESLGVDFALMSLSAHANFGKGNLEKAKTQYFHVIESFDRPEDIHLVYLKCADVLSKLGEDQLARKLLLTACKYHQTPHVWFMVGKLYFQQNDVFSAEECLNEANIKDNRHAEVWGYLTLINLKLNRLHEAEQCYQQSMKSKLDDAYLIDGITAEFIKANSI</sequence>
<dbReference type="SUPFAM" id="SSF48452">
    <property type="entry name" value="TPR-like"/>
    <property type="match status" value="1"/>
</dbReference>
<feature type="compositionally biased region" description="Polar residues" evidence="3">
    <location>
        <begin position="12"/>
        <end position="28"/>
    </location>
</feature>
<feature type="compositionally biased region" description="Basic and acidic residues" evidence="3">
    <location>
        <begin position="179"/>
        <end position="190"/>
    </location>
</feature>
<dbReference type="Proteomes" id="UP000019118">
    <property type="component" value="Unassembled WGS sequence"/>
</dbReference>
<keyword evidence="5" id="KW-1185">Reference proteome</keyword>
<dbReference type="GO" id="GO:0003341">
    <property type="term" value="P:cilium movement"/>
    <property type="evidence" value="ECO:0007669"/>
    <property type="project" value="TreeGrafter"/>
</dbReference>
<dbReference type="EnsemblMetazoa" id="XM_019904323.1">
    <property type="protein sequence ID" value="XP_019759882.1"/>
    <property type="gene ID" value="LOC109537540"/>
</dbReference>
<feature type="compositionally biased region" description="Basic and acidic residues" evidence="3">
    <location>
        <begin position="1"/>
        <end position="10"/>
    </location>
</feature>
<protein>
    <recommendedName>
        <fullName evidence="6">Tetratricopeptide repeat protein 18</fullName>
    </recommendedName>
</protein>
<dbReference type="KEGG" id="dpa:109537540"/>
<evidence type="ECO:0000313" key="5">
    <source>
        <dbReference type="Proteomes" id="UP000019118"/>
    </source>
</evidence>
<organism evidence="4 5">
    <name type="scientific">Dendroctonus ponderosae</name>
    <name type="common">Mountain pine beetle</name>
    <dbReference type="NCBI Taxonomy" id="77166"/>
    <lineage>
        <taxon>Eukaryota</taxon>
        <taxon>Metazoa</taxon>
        <taxon>Ecdysozoa</taxon>
        <taxon>Arthropoda</taxon>
        <taxon>Hexapoda</taxon>
        <taxon>Insecta</taxon>
        <taxon>Pterygota</taxon>
        <taxon>Neoptera</taxon>
        <taxon>Endopterygota</taxon>
        <taxon>Coleoptera</taxon>
        <taxon>Polyphaga</taxon>
        <taxon>Cucujiformia</taxon>
        <taxon>Curculionidae</taxon>
        <taxon>Scolytinae</taxon>
        <taxon>Dendroctonus</taxon>
    </lineage>
</organism>
<evidence type="ECO:0008006" key="6">
    <source>
        <dbReference type="Google" id="ProtNLM"/>
    </source>
</evidence>
<dbReference type="InterPro" id="IPR019734">
    <property type="entry name" value="TPR_rpt"/>
</dbReference>
<evidence type="ECO:0000313" key="4">
    <source>
        <dbReference type="EnsemblMetazoa" id="XP_019759882.1"/>
    </source>
</evidence>
<feature type="region of interest" description="Disordered" evidence="3">
    <location>
        <begin position="168"/>
        <end position="216"/>
    </location>
</feature>
<dbReference type="AlphaFoldDB" id="A0AAR5PG75"/>
<dbReference type="GO" id="GO:0060271">
    <property type="term" value="P:cilium assembly"/>
    <property type="evidence" value="ECO:0007669"/>
    <property type="project" value="TreeGrafter"/>
</dbReference>
<dbReference type="InterPro" id="IPR011990">
    <property type="entry name" value="TPR-like_helical_dom_sf"/>
</dbReference>
<feature type="region of interest" description="Disordered" evidence="3">
    <location>
        <begin position="1"/>
        <end position="36"/>
    </location>
</feature>
<dbReference type="PANTHER" id="PTHR44314">
    <property type="entry name" value="CILIA- AND FLAGELLA-ASSOCIATED PROTEIN 70"/>
    <property type="match status" value="1"/>
</dbReference>
<reference evidence="5" key="1">
    <citation type="journal article" date="2013" name="Genome Biol.">
        <title>Draft genome of the mountain pine beetle, Dendroctonus ponderosae Hopkins, a major forest pest.</title>
        <authorList>
            <person name="Keeling C.I."/>
            <person name="Yuen M.M."/>
            <person name="Liao N.Y."/>
            <person name="Docking T.R."/>
            <person name="Chan S.K."/>
            <person name="Taylor G.A."/>
            <person name="Palmquist D.L."/>
            <person name="Jackman S.D."/>
            <person name="Nguyen A."/>
            <person name="Li M."/>
            <person name="Henderson H."/>
            <person name="Janes J.K."/>
            <person name="Zhao Y."/>
            <person name="Pandoh P."/>
            <person name="Moore R."/>
            <person name="Sperling F.A."/>
            <person name="Huber D.P."/>
            <person name="Birol I."/>
            <person name="Jones S.J."/>
            <person name="Bohlmann J."/>
        </authorList>
    </citation>
    <scope>NUCLEOTIDE SEQUENCE</scope>
</reference>
<evidence type="ECO:0000256" key="1">
    <source>
        <dbReference type="ARBA" id="ARBA00022737"/>
    </source>
</evidence>
<dbReference type="InterPro" id="IPR052628">
    <property type="entry name" value="CFAP70"/>
</dbReference>
<keyword evidence="1" id="KW-0677">Repeat</keyword>
<proteinExistence type="predicted"/>
<accession>A0AAR5PG75</accession>